<gene>
    <name evidence="2" type="ORF">AVT10_02520</name>
</gene>
<dbReference type="Proteomes" id="UP000076609">
    <property type="component" value="Unassembled WGS sequence"/>
</dbReference>
<reference evidence="3" key="1">
    <citation type="submission" date="2016-01" db="EMBL/GenBank/DDBJ databases">
        <title>Draft genome of Chromobacterium sp. F49.</title>
        <authorList>
            <person name="Hong K.W."/>
        </authorList>
    </citation>
    <scope>NUCLEOTIDE SEQUENCE [LARGE SCALE GENOMIC DNA]</scope>
    <source>
        <strain evidence="3">CN3</strain>
    </source>
</reference>
<dbReference type="EMBL" id="LQQO01000001">
    <property type="protein sequence ID" value="KZE18914.1"/>
    <property type="molecule type" value="Genomic_DNA"/>
</dbReference>
<evidence type="ECO:0008006" key="4">
    <source>
        <dbReference type="Google" id="ProtNLM"/>
    </source>
</evidence>
<keyword evidence="3" id="KW-1185">Reference proteome</keyword>
<organism evidence="2 3">
    <name type="scientific">Sphingomonas hankookensis</name>
    <dbReference type="NCBI Taxonomy" id="563996"/>
    <lineage>
        <taxon>Bacteria</taxon>
        <taxon>Pseudomonadati</taxon>
        <taxon>Pseudomonadota</taxon>
        <taxon>Alphaproteobacteria</taxon>
        <taxon>Sphingomonadales</taxon>
        <taxon>Sphingomonadaceae</taxon>
        <taxon>Sphingomonas</taxon>
    </lineage>
</organism>
<dbReference type="RefSeq" id="WP_066687864.1">
    <property type="nucleotide sequence ID" value="NZ_CP117025.1"/>
</dbReference>
<evidence type="ECO:0000313" key="3">
    <source>
        <dbReference type="Proteomes" id="UP000076609"/>
    </source>
</evidence>
<name>A0ABR5YGW3_9SPHN</name>
<evidence type="ECO:0000256" key="1">
    <source>
        <dbReference type="SAM" id="SignalP"/>
    </source>
</evidence>
<proteinExistence type="predicted"/>
<feature type="signal peptide" evidence="1">
    <location>
        <begin position="1"/>
        <end position="25"/>
    </location>
</feature>
<sequence>MTLYQPRRILAAVALGVVATGAVVAQQGGVAAIDSSGSFEVNGVRVDVAGPSADAARTAGWRIAQRKGWQMLSQRLTGQARSLPDGTLDSLVSGIVVESEQIGPKRYIARLGVLFNRGRAASILGIAGVSERSPAMLVLPLIWDGGTGTVFERATPWQAAWARFRTGGSVMDYVRPSGTGADGLLLNAGQVTRRGRGWWRTVLNQYGASDVLIPQVHLYRQWPGGPVIGTFTAGYGPDNRLLGSFSLRVEQGDAVPALLDEGVRRIDAMYQQALQSGTLRPDVVLAAPPPGTPVAPVEEEITDLTLTDPTATPTPAPAAEAVTLSIQADTPNVAAVESTEAALRAVPGVRSAATSSLALGGVSVLRVTFDGDAAILAAALEARGWQVQQGEGALRIRRRAAAATPPPPASTPQG</sequence>
<feature type="chain" id="PRO_5045242267" description="Heavy-metal-associated domain-containing protein" evidence="1">
    <location>
        <begin position="26"/>
        <end position="414"/>
    </location>
</feature>
<evidence type="ECO:0000313" key="2">
    <source>
        <dbReference type="EMBL" id="KZE18914.1"/>
    </source>
</evidence>
<protein>
    <recommendedName>
        <fullName evidence="4">Heavy-metal-associated domain-containing protein</fullName>
    </recommendedName>
</protein>
<comment type="caution">
    <text evidence="2">The sequence shown here is derived from an EMBL/GenBank/DDBJ whole genome shotgun (WGS) entry which is preliminary data.</text>
</comment>
<keyword evidence="1" id="KW-0732">Signal</keyword>
<accession>A0ABR5YGW3</accession>